<organism evidence="2">
    <name type="scientific">Medicago truncatula</name>
    <name type="common">Barrel medic</name>
    <name type="synonym">Medicago tribuloides</name>
    <dbReference type="NCBI Taxonomy" id="3880"/>
    <lineage>
        <taxon>Eukaryota</taxon>
        <taxon>Viridiplantae</taxon>
        <taxon>Streptophyta</taxon>
        <taxon>Embryophyta</taxon>
        <taxon>Tracheophyta</taxon>
        <taxon>Spermatophyta</taxon>
        <taxon>Magnoliopsida</taxon>
        <taxon>eudicotyledons</taxon>
        <taxon>Gunneridae</taxon>
        <taxon>Pentapetalae</taxon>
        <taxon>rosids</taxon>
        <taxon>fabids</taxon>
        <taxon>Fabales</taxon>
        <taxon>Fabaceae</taxon>
        <taxon>Papilionoideae</taxon>
        <taxon>50 kb inversion clade</taxon>
        <taxon>NPAAA clade</taxon>
        <taxon>Hologalegina</taxon>
        <taxon>IRL clade</taxon>
        <taxon>Trifolieae</taxon>
        <taxon>Medicago</taxon>
    </lineage>
</organism>
<keyword evidence="1" id="KW-1133">Transmembrane helix</keyword>
<dbReference type="Proteomes" id="UP000265566">
    <property type="component" value="Chromosome 3"/>
</dbReference>
<dbReference type="Gramene" id="rna14132">
    <property type="protein sequence ID" value="RHN66195.1"/>
    <property type="gene ID" value="gene14132"/>
</dbReference>
<sequence>MFCLFFYRLSFGFITLEFFLFILLSYVYYLPRKRDFSLNGYMFDKLEV</sequence>
<gene>
    <name evidence="2" type="ORF">MtrunA17_Chr3g0088211</name>
</gene>
<reference evidence="2" key="1">
    <citation type="journal article" date="2018" name="Nat. Plants">
        <title>Whole-genome landscape of Medicago truncatula symbiotic genes.</title>
        <authorList>
            <person name="Pecrix Y."/>
            <person name="Gamas P."/>
            <person name="Carrere S."/>
        </authorList>
    </citation>
    <scope>NUCLEOTIDE SEQUENCE</scope>
    <source>
        <tissue evidence="2">Leaves</tissue>
    </source>
</reference>
<dbReference type="AlphaFoldDB" id="A0A396IQK2"/>
<evidence type="ECO:0008006" key="3">
    <source>
        <dbReference type="Google" id="ProtNLM"/>
    </source>
</evidence>
<accession>A0A396IQK2</accession>
<proteinExistence type="predicted"/>
<protein>
    <recommendedName>
        <fullName evidence="3">Transmembrane protein</fullName>
    </recommendedName>
</protein>
<keyword evidence="1" id="KW-0812">Transmembrane</keyword>
<comment type="caution">
    <text evidence="2">The sequence shown here is derived from an EMBL/GenBank/DDBJ whole genome shotgun (WGS) entry which is preliminary data.</text>
</comment>
<keyword evidence="1" id="KW-0472">Membrane</keyword>
<name>A0A396IQK2_MEDTR</name>
<evidence type="ECO:0000256" key="1">
    <source>
        <dbReference type="SAM" id="Phobius"/>
    </source>
</evidence>
<feature type="transmembrane region" description="Helical" evidence="1">
    <location>
        <begin position="6"/>
        <end position="29"/>
    </location>
</feature>
<evidence type="ECO:0000313" key="2">
    <source>
        <dbReference type="EMBL" id="RHN66195.1"/>
    </source>
</evidence>
<dbReference type="EMBL" id="PSQE01000003">
    <property type="protein sequence ID" value="RHN66195.1"/>
    <property type="molecule type" value="Genomic_DNA"/>
</dbReference>